<dbReference type="SMART" id="SM00744">
    <property type="entry name" value="RINGv"/>
    <property type="match status" value="1"/>
</dbReference>
<keyword evidence="1" id="KW-0479">Metal-binding</keyword>
<keyword evidence="3" id="KW-0862">Zinc</keyword>
<evidence type="ECO:0000256" key="1">
    <source>
        <dbReference type="ARBA" id="ARBA00022723"/>
    </source>
</evidence>
<dbReference type="GO" id="GO:0008270">
    <property type="term" value="F:zinc ion binding"/>
    <property type="evidence" value="ECO:0007669"/>
    <property type="project" value="UniProtKB-KW"/>
</dbReference>
<dbReference type="Gene3D" id="3.30.40.10">
    <property type="entry name" value="Zinc/RING finger domain, C3HC4 (zinc finger)"/>
    <property type="match status" value="1"/>
</dbReference>
<dbReference type="PROSITE" id="PS50089">
    <property type="entry name" value="ZF_RING_2"/>
    <property type="match status" value="1"/>
</dbReference>
<keyword evidence="5" id="KW-1133">Transmembrane helix</keyword>
<name>A0AAQ3Q1Z7_9LILI</name>
<protein>
    <submittedName>
        <fullName evidence="7">E3 ubiquitin-protein ligase XERICO</fullName>
    </submittedName>
</protein>
<keyword evidence="2 4" id="KW-0863">Zinc-finger</keyword>
<gene>
    <name evidence="7" type="ORF">Cni_G04137</name>
</gene>
<dbReference type="InterPro" id="IPR001841">
    <property type="entry name" value="Znf_RING"/>
</dbReference>
<dbReference type="AlphaFoldDB" id="A0AAQ3Q1Z7"/>
<evidence type="ECO:0000259" key="6">
    <source>
        <dbReference type="PROSITE" id="PS50089"/>
    </source>
</evidence>
<evidence type="ECO:0000256" key="3">
    <source>
        <dbReference type="ARBA" id="ARBA00022833"/>
    </source>
</evidence>
<sequence>MGLFSLPASTGSVLTLILVNIVLSVSFLRSVLVFLFRLLRPHPPSEPSLVDRFRSRFDAVARSSTDCRICLVQFELGSVVNRLACGHLFHRSCLETWVDYMRATCPLCRADILEGRGLLN</sequence>
<dbReference type="Proteomes" id="UP001327560">
    <property type="component" value="Chromosome 1"/>
</dbReference>
<accession>A0AAQ3Q1Z7</accession>
<dbReference type="InterPro" id="IPR013083">
    <property type="entry name" value="Znf_RING/FYVE/PHD"/>
</dbReference>
<feature type="transmembrane region" description="Helical" evidence="5">
    <location>
        <begin position="12"/>
        <end position="36"/>
    </location>
</feature>
<evidence type="ECO:0000313" key="8">
    <source>
        <dbReference type="Proteomes" id="UP001327560"/>
    </source>
</evidence>
<keyword evidence="8" id="KW-1185">Reference proteome</keyword>
<dbReference type="Pfam" id="PF13639">
    <property type="entry name" value="zf-RING_2"/>
    <property type="match status" value="1"/>
</dbReference>
<organism evidence="7 8">
    <name type="scientific">Canna indica</name>
    <name type="common">Indian-shot</name>
    <dbReference type="NCBI Taxonomy" id="4628"/>
    <lineage>
        <taxon>Eukaryota</taxon>
        <taxon>Viridiplantae</taxon>
        <taxon>Streptophyta</taxon>
        <taxon>Embryophyta</taxon>
        <taxon>Tracheophyta</taxon>
        <taxon>Spermatophyta</taxon>
        <taxon>Magnoliopsida</taxon>
        <taxon>Liliopsida</taxon>
        <taxon>Zingiberales</taxon>
        <taxon>Cannaceae</taxon>
        <taxon>Canna</taxon>
    </lineage>
</organism>
<evidence type="ECO:0000256" key="4">
    <source>
        <dbReference type="PROSITE-ProRule" id="PRU00175"/>
    </source>
</evidence>
<keyword evidence="5" id="KW-0472">Membrane</keyword>
<reference evidence="7 8" key="1">
    <citation type="submission" date="2023-10" db="EMBL/GenBank/DDBJ databases">
        <title>Chromosome-scale genome assembly provides insights into flower coloration mechanisms of Canna indica.</title>
        <authorList>
            <person name="Li C."/>
        </authorList>
    </citation>
    <scope>NUCLEOTIDE SEQUENCE [LARGE SCALE GENOMIC DNA]</scope>
    <source>
        <tissue evidence="7">Flower</tissue>
    </source>
</reference>
<evidence type="ECO:0000256" key="2">
    <source>
        <dbReference type="ARBA" id="ARBA00022771"/>
    </source>
</evidence>
<proteinExistence type="predicted"/>
<dbReference type="InterPro" id="IPR044249">
    <property type="entry name" value="XERICO-like"/>
</dbReference>
<keyword evidence="5" id="KW-0812">Transmembrane</keyword>
<evidence type="ECO:0000256" key="5">
    <source>
        <dbReference type="SAM" id="Phobius"/>
    </source>
</evidence>
<evidence type="ECO:0000313" key="7">
    <source>
        <dbReference type="EMBL" id="WOK95430.1"/>
    </source>
</evidence>
<dbReference type="SMART" id="SM00184">
    <property type="entry name" value="RING"/>
    <property type="match status" value="1"/>
</dbReference>
<dbReference type="EMBL" id="CP136890">
    <property type="protein sequence ID" value="WOK95430.1"/>
    <property type="molecule type" value="Genomic_DNA"/>
</dbReference>
<dbReference type="InterPro" id="IPR011016">
    <property type="entry name" value="Znf_RING-CH"/>
</dbReference>
<dbReference type="SUPFAM" id="SSF57850">
    <property type="entry name" value="RING/U-box"/>
    <property type="match status" value="1"/>
</dbReference>
<dbReference type="PANTHER" id="PTHR47258:SF1">
    <property type="entry name" value="E3 UBIQUITIN-PROTEIN LIGASE XERICO-RELATED"/>
    <property type="match status" value="1"/>
</dbReference>
<dbReference type="PANTHER" id="PTHR47258">
    <property type="match status" value="1"/>
</dbReference>
<feature type="domain" description="RING-type" evidence="6">
    <location>
        <begin position="67"/>
        <end position="109"/>
    </location>
</feature>